<evidence type="ECO:0000313" key="2">
    <source>
        <dbReference type="EMBL" id="KAH1165658.1"/>
    </source>
</evidence>
<accession>A0A9D4APE6</accession>
<feature type="region of interest" description="Disordered" evidence="1">
    <location>
        <begin position="64"/>
        <end position="89"/>
    </location>
</feature>
<keyword evidence="3" id="KW-1185">Reference proteome</keyword>
<name>A0A9D4APE6_9SAUR</name>
<organism evidence="2 3">
    <name type="scientific">Mauremys mutica</name>
    <name type="common">yellowpond turtle</name>
    <dbReference type="NCBI Taxonomy" id="74926"/>
    <lineage>
        <taxon>Eukaryota</taxon>
        <taxon>Metazoa</taxon>
        <taxon>Chordata</taxon>
        <taxon>Craniata</taxon>
        <taxon>Vertebrata</taxon>
        <taxon>Euteleostomi</taxon>
        <taxon>Archelosauria</taxon>
        <taxon>Testudinata</taxon>
        <taxon>Testudines</taxon>
        <taxon>Cryptodira</taxon>
        <taxon>Durocryptodira</taxon>
        <taxon>Testudinoidea</taxon>
        <taxon>Geoemydidae</taxon>
        <taxon>Geoemydinae</taxon>
        <taxon>Mauremys</taxon>
    </lineage>
</organism>
<gene>
    <name evidence="2" type="ORF">KIL84_023217</name>
</gene>
<evidence type="ECO:0000256" key="1">
    <source>
        <dbReference type="SAM" id="MobiDB-lite"/>
    </source>
</evidence>
<sequence length="152" mass="15409">MLDRHSAAPGALSTLKQTGAKVKLRVPQAVTRLSALNDSYVPPLNVTSGHPADCGQGPCLSPCPAPASRAGGTEESGDTTWNQREFGPSPPSLGLLIQCPAPRLLPSLHGSCPVCAQNLTAVGAEHCLPGLSRSAGVGSCGRPGAEPGLISR</sequence>
<evidence type="ECO:0000313" key="3">
    <source>
        <dbReference type="Proteomes" id="UP000827986"/>
    </source>
</evidence>
<protein>
    <submittedName>
        <fullName evidence="2">Uncharacterized protein</fullName>
    </submittedName>
</protein>
<dbReference type="Proteomes" id="UP000827986">
    <property type="component" value="Unassembled WGS sequence"/>
</dbReference>
<proteinExistence type="predicted"/>
<dbReference type="AlphaFoldDB" id="A0A9D4APE6"/>
<dbReference type="EMBL" id="JAHDVG010000488">
    <property type="protein sequence ID" value="KAH1165658.1"/>
    <property type="molecule type" value="Genomic_DNA"/>
</dbReference>
<comment type="caution">
    <text evidence="2">The sequence shown here is derived from an EMBL/GenBank/DDBJ whole genome shotgun (WGS) entry which is preliminary data.</text>
</comment>
<reference evidence="2" key="1">
    <citation type="submission" date="2021-09" db="EMBL/GenBank/DDBJ databases">
        <title>The genome of Mauremys mutica provides insights into the evolution of semi-aquatic lifestyle.</title>
        <authorList>
            <person name="Gong S."/>
            <person name="Gao Y."/>
        </authorList>
    </citation>
    <scope>NUCLEOTIDE SEQUENCE</scope>
    <source>
        <strain evidence="2">MM-2020</strain>
        <tissue evidence="2">Muscle</tissue>
    </source>
</reference>